<evidence type="ECO:0000256" key="1">
    <source>
        <dbReference type="SAM" id="MobiDB-lite"/>
    </source>
</evidence>
<evidence type="ECO:0000313" key="4">
    <source>
        <dbReference type="Proteomes" id="UP001430584"/>
    </source>
</evidence>
<feature type="domain" description="BTB" evidence="2">
    <location>
        <begin position="38"/>
        <end position="108"/>
    </location>
</feature>
<protein>
    <recommendedName>
        <fullName evidence="2">BTB domain-containing protein</fullName>
    </recommendedName>
</protein>
<name>A0ABR3CKV7_9PEZI</name>
<dbReference type="CDD" id="cd18186">
    <property type="entry name" value="BTB_POZ_ZBTB_KLHL-like"/>
    <property type="match status" value="1"/>
</dbReference>
<dbReference type="PANTHER" id="PTHR47843">
    <property type="entry name" value="BTB DOMAIN-CONTAINING PROTEIN-RELATED"/>
    <property type="match status" value="1"/>
</dbReference>
<sequence length="196" mass="22446">MAPRTPTKAAEPTSKKPPDKASESKVCKKPHQVSGVLSDIIQVRVGDRQQLFQVHKNILCASSPFFRKACNGPWKESQDGRIELPEDDPRAFEVYIKWLYFGMIEVSVDANFQNYLEVYNAYKLGDKILDAAFKNSAIDHIIGMAVREILVDIIRKLMDTGDKRYRLQEERPWIADPCQYHEHPEGTPKCSKQPNK</sequence>
<gene>
    <name evidence="3" type="ORF">SLS55_004603</name>
</gene>
<feature type="compositionally biased region" description="Basic and acidic residues" evidence="1">
    <location>
        <begin position="13"/>
        <end position="26"/>
    </location>
</feature>
<feature type="region of interest" description="Disordered" evidence="1">
    <location>
        <begin position="1"/>
        <end position="26"/>
    </location>
</feature>
<dbReference type="InterPro" id="IPR011333">
    <property type="entry name" value="SKP1/BTB/POZ_sf"/>
</dbReference>
<dbReference type="InterPro" id="IPR000210">
    <property type="entry name" value="BTB/POZ_dom"/>
</dbReference>
<dbReference type="Pfam" id="PF00651">
    <property type="entry name" value="BTB"/>
    <property type="match status" value="1"/>
</dbReference>
<reference evidence="3 4" key="1">
    <citation type="submission" date="2024-02" db="EMBL/GenBank/DDBJ databases">
        <title>De novo assembly and annotation of 12 fungi associated with fruit tree decline syndrome in Ontario, Canada.</title>
        <authorList>
            <person name="Sulman M."/>
            <person name="Ellouze W."/>
            <person name="Ilyukhin E."/>
        </authorList>
    </citation>
    <scope>NUCLEOTIDE SEQUENCE [LARGE SCALE GENOMIC DNA]</scope>
    <source>
        <strain evidence="3 4">FDS-637</strain>
    </source>
</reference>
<dbReference type="Proteomes" id="UP001430584">
    <property type="component" value="Unassembled WGS sequence"/>
</dbReference>
<keyword evidence="4" id="KW-1185">Reference proteome</keyword>
<dbReference type="PROSITE" id="PS50097">
    <property type="entry name" value="BTB"/>
    <property type="match status" value="1"/>
</dbReference>
<dbReference type="Gene3D" id="3.30.710.10">
    <property type="entry name" value="Potassium Channel Kv1.1, Chain A"/>
    <property type="match status" value="1"/>
</dbReference>
<evidence type="ECO:0000259" key="2">
    <source>
        <dbReference type="PROSITE" id="PS50097"/>
    </source>
</evidence>
<proteinExistence type="predicted"/>
<dbReference type="SMART" id="SM00225">
    <property type="entry name" value="BTB"/>
    <property type="match status" value="1"/>
</dbReference>
<evidence type="ECO:0000313" key="3">
    <source>
        <dbReference type="EMBL" id="KAL0260911.1"/>
    </source>
</evidence>
<dbReference type="EMBL" id="JAJVCZ030000004">
    <property type="protein sequence ID" value="KAL0260911.1"/>
    <property type="molecule type" value="Genomic_DNA"/>
</dbReference>
<dbReference type="SUPFAM" id="SSF54695">
    <property type="entry name" value="POZ domain"/>
    <property type="match status" value="1"/>
</dbReference>
<accession>A0ABR3CKV7</accession>
<organism evidence="3 4">
    <name type="scientific">Diplodia seriata</name>
    <dbReference type="NCBI Taxonomy" id="420778"/>
    <lineage>
        <taxon>Eukaryota</taxon>
        <taxon>Fungi</taxon>
        <taxon>Dikarya</taxon>
        <taxon>Ascomycota</taxon>
        <taxon>Pezizomycotina</taxon>
        <taxon>Dothideomycetes</taxon>
        <taxon>Dothideomycetes incertae sedis</taxon>
        <taxon>Botryosphaeriales</taxon>
        <taxon>Botryosphaeriaceae</taxon>
        <taxon>Diplodia</taxon>
    </lineage>
</organism>
<dbReference type="PANTHER" id="PTHR47843:SF2">
    <property type="entry name" value="BTB DOMAIN-CONTAINING PROTEIN"/>
    <property type="match status" value="1"/>
</dbReference>
<dbReference type="GeneID" id="92008688"/>
<dbReference type="RefSeq" id="XP_066633940.1">
    <property type="nucleotide sequence ID" value="XM_066776059.1"/>
</dbReference>
<comment type="caution">
    <text evidence="3">The sequence shown here is derived from an EMBL/GenBank/DDBJ whole genome shotgun (WGS) entry which is preliminary data.</text>
</comment>